<dbReference type="PANTHER" id="PTHR43857:SF1">
    <property type="entry name" value="YJGH FAMILY PROTEIN"/>
    <property type="match status" value="1"/>
</dbReference>
<dbReference type="PANTHER" id="PTHR43857">
    <property type="entry name" value="BLR7761 PROTEIN"/>
    <property type="match status" value="1"/>
</dbReference>
<name>A0A6A6VTE6_9PEZI</name>
<dbReference type="GeneID" id="54488761"/>
<dbReference type="OrthoDB" id="309640at2759"/>
<dbReference type="SUPFAM" id="SSF55298">
    <property type="entry name" value="YjgF-like"/>
    <property type="match status" value="1"/>
</dbReference>
<gene>
    <name evidence="1" type="ORF">EJ05DRAFT_505477</name>
</gene>
<sequence length="144" mass="15801">MSNLQSYDYPGWGTFARQSMSFTQAVRVGDRLVISGQGGWDPHNPDPSLDHSFIPGSLADEIHQAFANVEVALKHAGGTGWDQVYKVVTYSTDIPSQTDLIVGELRKWMPGHAAVWTEVGVKELGSPAMHFEIEVESWLGEGSK</sequence>
<evidence type="ECO:0000313" key="1">
    <source>
        <dbReference type="EMBL" id="KAF2753066.1"/>
    </source>
</evidence>
<proteinExistence type="predicted"/>
<dbReference type="Gene3D" id="3.30.1330.40">
    <property type="entry name" value="RutC-like"/>
    <property type="match status" value="1"/>
</dbReference>
<keyword evidence="2" id="KW-1185">Reference proteome</keyword>
<protein>
    <submittedName>
        <fullName evidence="1">Putative L-PSP endoribonuclease family protein</fullName>
    </submittedName>
</protein>
<organism evidence="1 2">
    <name type="scientific">Pseudovirgaria hyperparasitica</name>
    <dbReference type="NCBI Taxonomy" id="470096"/>
    <lineage>
        <taxon>Eukaryota</taxon>
        <taxon>Fungi</taxon>
        <taxon>Dikarya</taxon>
        <taxon>Ascomycota</taxon>
        <taxon>Pezizomycotina</taxon>
        <taxon>Dothideomycetes</taxon>
        <taxon>Dothideomycetes incertae sedis</taxon>
        <taxon>Acrospermales</taxon>
        <taxon>Acrospermaceae</taxon>
        <taxon>Pseudovirgaria</taxon>
    </lineage>
</organism>
<evidence type="ECO:0000313" key="2">
    <source>
        <dbReference type="Proteomes" id="UP000799437"/>
    </source>
</evidence>
<dbReference type="RefSeq" id="XP_033595517.1">
    <property type="nucleotide sequence ID" value="XM_033747707.1"/>
</dbReference>
<dbReference type="Pfam" id="PF01042">
    <property type="entry name" value="Ribonuc_L-PSP"/>
    <property type="match status" value="1"/>
</dbReference>
<dbReference type="Proteomes" id="UP000799437">
    <property type="component" value="Unassembled WGS sequence"/>
</dbReference>
<dbReference type="EMBL" id="ML996588">
    <property type="protein sequence ID" value="KAF2753066.1"/>
    <property type="molecule type" value="Genomic_DNA"/>
</dbReference>
<accession>A0A6A6VTE6</accession>
<dbReference type="InterPro" id="IPR006175">
    <property type="entry name" value="YjgF/YER057c/UK114"/>
</dbReference>
<reference evidence="1" key="1">
    <citation type="journal article" date="2020" name="Stud. Mycol.">
        <title>101 Dothideomycetes genomes: a test case for predicting lifestyles and emergence of pathogens.</title>
        <authorList>
            <person name="Haridas S."/>
            <person name="Albert R."/>
            <person name="Binder M."/>
            <person name="Bloem J."/>
            <person name="Labutti K."/>
            <person name="Salamov A."/>
            <person name="Andreopoulos B."/>
            <person name="Baker S."/>
            <person name="Barry K."/>
            <person name="Bills G."/>
            <person name="Bluhm B."/>
            <person name="Cannon C."/>
            <person name="Castanera R."/>
            <person name="Culley D."/>
            <person name="Daum C."/>
            <person name="Ezra D."/>
            <person name="Gonzalez J."/>
            <person name="Henrissat B."/>
            <person name="Kuo A."/>
            <person name="Liang C."/>
            <person name="Lipzen A."/>
            <person name="Lutzoni F."/>
            <person name="Magnuson J."/>
            <person name="Mondo S."/>
            <person name="Nolan M."/>
            <person name="Ohm R."/>
            <person name="Pangilinan J."/>
            <person name="Park H.-J."/>
            <person name="Ramirez L."/>
            <person name="Alfaro M."/>
            <person name="Sun H."/>
            <person name="Tritt A."/>
            <person name="Yoshinaga Y."/>
            <person name="Zwiers L.-H."/>
            <person name="Turgeon B."/>
            <person name="Goodwin S."/>
            <person name="Spatafora J."/>
            <person name="Crous P."/>
            <person name="Grigoriev I."/>
        </authorList>
    </citation>
    <scope>NUCLEOTIDE SEQUENCE</scope>
    <source>
        <strain evidence="1">CBS 121739</strain>
    </source>
</reference>
<dbReference type="InterPro" id="IPR035959">
    <property type="entry name" value="RutC-like_sf"/>
</dbReference>
<dbReference type="AlphaFoldDB" id="A0A6A6VTE6"/>